<gene>
    <name evidence="9" type="ORF">CJU81_13785</name>
</gene>
<keyword evidence="8" id="KW-0175">Coiled coil</keyword>
<dbReference type="Proteomes" id="UP000215861">
    <property type="component" value="Unassembled WGS sequence"/>
</dbReference>
<keyword evidence="4" id="KW-1134">Transmembrane beta strand</keyword>
<dbReference type="GO" id="GO:0009279">
    <property type="term" value="C:cell outer membrane"/>
    <property type="evidence" value="ECO:0007669"/>
    <property type="project" value="UniProtKB-SubCell"/>
</dbReference>
<dbReference type="GO" id="GO:1990281">
    <property type="term" value="C:efflux pump complex"/>
    <property type="evidence" value="ECO:0007669"/>
    <property type="project" value="TreeGrafter"/>
</dbReference>
<dbReference type="AlphaFoldDB" id="A0A267ACN2"/>
<keyword evidence="3" id="KW-0813">Transport</keyword>
<accession>A0A267ACN2</accession>
<keyword evidence="5" id="KW-0812">Transmembrane</keyword>
<dbReference type="Pfam" id="PF02321">
    <property type="entry name" value="OEP"/>
    <property type="match status" value="2"/>
</dbReference>
<evidence type="ECO:0000256" key="1">
    <source>
        <dbReference type="ARBA" id="ARBA00004442"/>
    </source>
</evidence>
<evidence type="ECO:0000313" key="10">
    <source>
        <dbReference type="Proteomes" id="UP000215861"/>
    </source>
</evidence>
<dbReference type="GO" id="GO:0015288">
    <property type="term" value="F:porin activity"/>
    <property type="evidence" value="ECO:0007669"/>
    <property type="project" value="TreeGrafter"/>
</dbReference>
<sequence>MGLPARMAARKGSSHTIYGPSESELRGIFLSAVEAAIDRSPEISRSKAEQQAALSDIDEAKGARWPQVNVGTQSQGLKFGKGSNIKGPSGGVNLTVNTMLYDWGRIKKTIGSREKLSLAADQSLAAQMEDTSFKVVSTLIELGKQRIISDRSKQFSSRMQELVNMLAGIVAVDPGRGSELTQAKARLLQAQALNEAAEAKARDAEITLSKLVGERPVPIPHTAEWNIGLAQMELLLAAAQNHPTIRQSIAQAEAAELQADAIHAAGLPQLNWGVTKTTGTDALGNESPWQTNLNITWSAFSGGSNRASENAARQRADASHFETSQQRRDLEFEIRTADNDARTLLERAELYRDLSVESNRIREAFFLQWHHLGKRTLLDVLTAENDHYGNQVNEINNRFDGYLSIVSEYASAGTLAKWLQGTP</sequence>
<comment type="caution">
    <text evidence="9">The sequence shown here is derived from an EMBL/GenBank/DDBJ whole genome shotgun (WGS) entry which is preliminary data.</text>
</comment>
<dbReference type="PANTHER" id="PTHR30026">
    <property type="entry name" value="OUTER MEMBRANE PROTEIN TOLC"/>
    <property type="match status" value="1"/>
</dbReference>
<organism evidence="9 10">
    <name type="scientific">Pseudomonas fragi</name>
    <dbReference type="NCBI Taxonomy" id="296"/>
    <lineage>
        <taxon>Bacteria</taxon>
        <taxon>Pseudomonadati</taxon>
        <taxon>Pseudomonadota</taxon>
        <taxon>Gammaproteobacteria</taxon>
        <taxon>Pseudomonadales</taxon>
        <taxon>Pseudomonadaceae</taxon>
        <taxon>Pseudomonas</taxon>
    </lineage>
</organism>
<keyword evidence="6" id="KW-0472">Membrane</keyword>
<name>A0A267ACN2_PSEFR</name>
<evidence type="ECO:0000256" key="7">
    <source>
        <dbReference type="ARBA" id="ARBA00023237"/>
    </source>
</evidence>
<reference evidence="9 10" key="1">
    <citation type="submission" date="2017-08" db="EMBL/GenBank/DDBJ databases">
        <title>Genomic and metabolic characterisation of spoilage-associated Pseudomonas species.</title>
        <authorList>
            <person name="Stanborough T."/>
            <person name="Fegan N."/>
            <person name="Powell S.M."/>
            <person name="Singh T."/>
            <person name="Tamplin M.L."/>
            <person name="Chandry P.S."/>
        </authorList>
    </citation>
    <scope>NUCLEOTIDE SEQUENCE [LARGE SCALE GENOMIC DNA]</scope>
    <source>
        <strain evidence="9 10">F1801</strain>
    </source>
</reference>
<evidence type="ECO:0000256" key="8">
    <source>
        <dbReference type="SAM" id="Coils"/>
    </source>
</evidence>
<dbReference type="EMBL" id="NQKQ01000014">
    <property type="protein sequence ID" value="PAA10405.1"/>
    <property type="molecule type" value="Genomic_DNA"/>
</dbReference>
<dbReference type="GO" id="GO:0015562">
    <property type="term" value="F:efflux transmembrane transporter activity"/>
    <property type="evidence" value="ECO:0007669"/>
    <property type="project" value="InterPro"/>
</dbReference>
<evidence type="ECO:0000313" key="9">
    <source>
        <dbReference type="EMBL" id="PAA10405.1"/>
    </source>
</evidence>
<comment type="subcellular location">
    <subcellularLocation>
        <location evidence="1">Cell outer membrane</location>
    </subcellularLocation>
</comment>
<dbReference type="PANTHER" id="PTHR30026:SF22">
    <property type="entry name" value="OUTER MEMBRANE EFFLUX PROTEIN"/>
    <property type="match status" value="1"/>
</dbReference>
<protein>
    <submittedName>
        <fullName evidence="9">Transporter</fullName>
    </submittedName>
</protein>
<evidence type="ECO:0000256" key="6">
    <source>
        <dbReference type="ARBA" id="ARBA00023136"/>
    </source>
</evidence>
<proteinExistence type="inferred from homology"/>
<evidence type="ECO:0000256" key="2">
    <source>
        <dbReference type="ARBA" id="ARBA00007613"/>
    </source>
</evidence>
<dbReference type="Gene3D" id="1.20.1600.10">
    <property type="entry name" value="Outer membrane efflux proteins (OEP)"/>
    <property type="match status" value="1"/>
</dbReference>
<comment type="similarity">
    <text evidence="2">Belongs to the outer membrane factor (OMF) (TC 1.B.17) family.</text>
</comment>
<dbReference type="SUPFAM" id="SSF56954">
    <property type="entry name" value="Outer membrane efflux proteins (OEP)"/>
    <property type="match status" value="1"/>
</dbReference>
<feature type="coiled-coil region" evidence="8">
    <location>
        <begin position="180"/>
        <end position="214"/>
    </location>
</feature>
<dbReference type="OrthoDB" id="8683954at2"/>
<dbReference type="InterPro" id="IPR003423">
    <property type="entry name" value="OMP_efflux"/>
</dbReference>
<keyword evidence="7" id="KW-0998">Cell outer membrane</keyword>
<evidence type="ECO:0000256" key="3">
    <source>
        <dbReference type="ARBA" id="ARBA00022448"/>
    </source>
</evidence>
<evidence type="ECO:0000256" key="5">
    <source>
        <dbReference type="ARBA" id="ARBA00022692"/>
    </source>
</evidence>
<evidence type="ECO:0000256" key="4">
    <source>
        <dbReference type="ARBA" id="ARBA00022452"/>
    </source>
</evidence>
<dbReference type="InterPro" id="IPR051906">
    <property type="entry name" value="TolC-like"/>
</dbReference>